<evidence type="ECO:0000259" key="2">
    <source>
        <dbReference type="Pfam" id="PF24322"/>
    </source>
</evidence>
<keyword evidence="3" id="KW-0614">Plasmid</keyword>
<dbReference type="Pfam" id="PF24322">
    <property type="entry name" value="Tle3"/>
    <property type="match status" value="1"/>
</dbReference>
<organism evidence="3 4">
    <name type="scientific">Paraburkholderia phymatum (strain DSM 17167 / CIP 108236 / LMG 21445 / STM815)</name>
    <name type="common">Burkholderia phymatum</name>
    <dbReference type="NCBI Taxonomy" id="391038"/>
    <lineage>
        <taxon>Bacteria</taxon>
        <taxon>Pseudomonadati</taxon>
        <taxon>Pseudomonadota</taxon>
        <taxon>Betaproteobacteria</taxon>
        <taxon>Burkholderiales</taxon>
        <taxon>Burkholderiaceae</taxon>
        <taxon>Paraburkholderia</taxon>
    </lineage>
</organism>
<feature type="transmembrane region" description="Helical" evidence="1">
    <location>
        <begin position="7"/>
        <end position="27"/>
    </location>
</feature>
<dbReference type="Proteomes" id="UP000001192">
    <property type="component" value="Plasmid pBPHY01"/>
</dbReference>
<feature type="transmembrane region" description="Helical" evidence="1">
    <location>
        <begin position="408"/>
        <end position="433"/>
    </location>
</feature>
<keyword evidence="1" id="KW-0812">Transmembrane</keyword>
<accession>B2JTI2</accession>
<gene>
    <name evidence="3" type="ordered locus">Bphy_6874</name>
</gene>
<dbReference type="InterPro" id="IPR056221">
    <property type="entry name" value="Tle3_ab_dom"/>
</dbReference>
<dbReference type="EMBL" id="CP001045">
    <property type="protein sequence ID" value="ACC75885.1"/>
    <property type="molecule type" value="Genomic_DNA"/>
</dbReference>
<feature type="transmembrane region" description="Helical" evidence="1">
    <location>
        <begin position="39"/>
        <end position="63"/>
    </location>
</feature>
<dbReference type="AlphaFoldDB" id="B2JTI2"/>
<keyword evidence="4" id="KW-1185">Reference proteome</keyword>
<name>B2JTI2_PARP8</name>
<geneLocation type="plasmid" evidence="3 4">
    <name>pBPHY01</name>
</geneLocation>
<feature type="transmembrane region" description="Helical" evidence="1">
    <location>
        <begin position="445"/>
        <end position="465"/>
    </location>
</feature>
<evidence type="ECO:0000313" key="3">
    <source>
        <dbReference type="EMBL" id="ACC75885.1"/>
    </source>
</evidence>
<evidence type="ECO:0000313" key="4">
    <source>
        <dbReference type="Proteomes" id="UP000001192"/>
    </source>
</evidence>
<dbReference type="RefSeq" id="WP_012406044.1">
    <property type="nucleotide sequence ID" value="NC_010625.1"/>
</dbReference>
<feature type="transmembrane region" description="Helical" evidence="1">
    <location>
        <begin position="471"/>
        <end position="494"/>
    </location>
</feature>
<feature type="domain" description="T6SS Tle3 phospholipase effector alpha/beta" evidence="2">
    <location>
        <begin position="168"/>
        <end position="233"/>
    </location>
</feature>
<reference evidence="4" key="1">
    <citation type="journal article" date="2014" name="Stand. Genomic Sci.">
        <title>Complete genome sequence of Burkholderia phymatum STM815(T), a broad host range and efficient nitrogen-fixing symbiont of Mimosa species.</title>
        <authorList>
            <person name="Moulin L."/>
            <person name="Klonowska A."/>
            <person name="Caroline B."/>
            <person name="Booth K."/>
            <person name="Vriezen J.A."/>
            <person name="Melkonian R."/>
            <person name="James E.K."/>
            <person name="Young J.P."/>
            <person name="Bena G."/>
            <person name="Hauser L."/>
            <person name="Land M."/>
            <person name="Kyrpides N."/>
            <person name="Bruce D."/>
            <person name="Chain P."/>
            <person name="Copeland A."/>
            <person name="Pitluck S."/>
            <person name="Woyke T."/>
            <person name="Lizotte-Waniewski M."/>
            <person name="Bristow J."/>
            <person name="Riley M."/>
        </authorList>
    </citation>
    <scope>NUCLEOTIDE SEQUENCE [LARGE SCALE GENOMIC DNA]</scope>
    <source>
        <strain evidence="4">DSM 17167 / CIP 108236 / LMG 21445 / STM815</strain>
        <plasmid evidence="4">Plasmid pBPHY01</plasmid>
    </source>
</reference>
<dbReference type="OrthoDB" id="9124865at2"/>
<dbReference type="InterPro" id="IPR029058">
    <property type="entry name" value="AB_hydrolase_fold"/>
</dbReference>
<evidence type="ECO:0000256" key="1">
    <source>
        <dbReference type="SAM" id="Phobius"/>
    </source>
</evidence>
<keyword evidence="1" id="KW-0472">Membrane</keyword>
<sequence length="559" mass="60833">MATRGARLFRMFVVGMYAIVVTLAMLHDLTRWHSGELRLFDVGIAGFGFFAIGLIGVSFWMVGRLGWAKALGLITAVTLVILTASAVIRWSSEATTLFPTPFPSQTELGGTPDVIVILIHGTFSTDAEWMRPNSPFIKTVAQRFGNVRVMFQPFIWTGISGGRYNNTNFYRVTAAVHLARLQKDLRQHYPAAKIFVIAHSHGGNVALYAQREFDSKGIADAIVTLGTPFIVIEKRDVENDDLAKLVVGEIGFVTWFALLCSVMLAISAVGLLGSLLLKFDFVISRAVGTLLIATAGVCGYIVGNWALVVDGTDYASDGSVHSRYKESPAAREAREKWEAMVTRVVFDKVRDEQTRLTVTLQAEIPMNLHLAIVRAKGDDEAVRGIEAFDGSAGLIAKLLSAEILNATVSLLGVTLALIAFAIFLGTAVVVGWHEKWKEGRSSMQAILRSLGAGVISSAAFVLYTVTYGTLAAIVLSPLIILLRIPAALPTMLVFGDTSIATELVVHENVDVAPPGWAGVTFICKCPRIGTELLRHSQYYVDDSTTKDVSDWLYGRYIAK</sequence>
<dbReference type="HOGENOM" id="CLU_487195_0_0_4"/>
<feature type="transmembrane region" description="Helical" evidence="1">
    <location>
        <begin position="70"/>
        <end position="90"/>
    </location>
</feature>
<feature type="transmembrane region" description="Helical" evidence="1">
    <location>
        <begin position="252"/>
        <end position="277"/>
    </location>
</feature>
<dbReference type="KEGG" id="bph:Bphy_6874"/>
<feature type="transmembrane region" description="Helical" evidence="1">
    <location>
        <begin position="289"/>
        <end position="308"/>
    </location>
</feature>
<dbReference type="SUPFAM" id="SSF53474">
    <property type="entry name" value="alpha/beta-Hydrolases"/>
    <property type="match status" value="1"/>
</dbReference>
<protein>
    <recommendedName>
        <fullName evidence="2">T6SS Tle3 phospholipase effector alpha/beta domain-containing protein</fullName>
    </recommendedName>
</protein>
<keyword evidence="1" id="KW-1133">Transmembrane helix</keyword>
<proteinExistence type="predicted"/>
<dbReference type="Gene3D" id="3.40.50.1820">
    <property type="entry name" value="alpha/beta hydrolase"/>
    <property type="match status" value="1"/>
</dbReference>